<proteinExistence type="predicted"/>
<keyword evidence="1" id="KW-0175">Coiled coil</keyword>
<feature type="coiled-coil region" evidence="1">
    <location>
        <begin position="163"/>
        <end position="191"/>
    </location>
</feature>
<accession>A0ABS8PLQ7</accession>
<dbReference type="Proteomes" id="UP001199816">
    <property type="component" value="Unassembled WGS sequence"/>
</dbReference>
<comment type="caution">
    <text evidence="2">The sequence shown here is derived from an EMBL/GenBank/DDBJ whole genome shotgun (WGS) entry which is preliminary data.</text>
</comment>
<evidence type="ECO:0000256" key="1">
    <source>
        <dbReference type="SAM" id="Coils"/>
    </source>
</evidence>
<sequence>MKIQIPTPCQENWEAMHPRENDRYCDTCCKTVVDFTSMSPDAISAYLVQHQSQKICGRFTKKQLTVEYADIYAATTHIAGSGWSSMKKIVAVFVLLFALSQAGNAQTPPKDTQSVIIVTSDAKRPPKTTANADPFTNAVPQLPAPPAQCIEVRLGGLAITPQKKQTKRKLKRLQKQEARKKQEALDQLAGEVVVVAGMVQTD</sequence>
<evidence type="ECO:0000313" key="3">
    <source>
        <dbReference type="Proteomes" id="UP001199816"/>
    </source>
</evidence>
<name>A0ABS8PLQ7_9BACT</name>
<reference evidence="2 3" key="1">
    <citation type="submission" date="2021-11" db="EMBL/GenBank/DDBJ databases">
        <title>Genomic of Niabella pedocola.</title>
        <authorList>
            <person name="Wu T."/>
        </authorList>
    </citation>
    <scope>NUCLEOTIDE SEQUENCE [LARGE SCALE GENOMIC DNA]</scope>
    <source>
        <strain evidence="2 3">JCM 31011</strain>
    </source>
</reference>
<keyword evidence="3" id="KW-1185">Reference proteome</keyword>
<dbReference type="EMBL" id="JAJNEC010000004">
    <property type="protein sequence ID" value="MCD2422039.1"/>
    <property type="molecule type" value="Genomic_DNA"/>
</dbReference>
<protein>
    <recommendedName>
        <fullName evidence="4">HMA domain-containing protein</fullName>
    </recommendedName>
</protein>
<organism evidence="2 3">
    <name type="scientific">Niabella pedocola</name>
    <dbReference type="NCBI Taxonomy" id="1752077"/>
    <lineage>
        <taxon>Bacteria</taxon>
        <taxon>Pseudomonadati</taxon>
        <taxon>Bacteroidota</taxon>
        <taxon>Chitinophagia</taxon>
        <taxon>Chitinophagales</taxon>
        <taxon>Chitinophagaceae</taxon>
        <taxon>Niabella</taxon>
    </lineage>
</organism>
<gene>
    <name evidence="2" type="ORF">LQ567_04650</name>
</gene>
<evidence type="ECO:0000313" key="2">
    <source>
        <dbReference type="EMBL" id="MCD2422039.1"/>
    </source>
</evidence>
<dbReference type="RefSeq" id="WP_231002943.1">
    <property type="nucleotide sequence ID" value="NZ_JAJNEC010000004.1"/>
</dbReference>
<evidence type="ECO:0008006" key="4">
    <source>
        <dbReference type="Google" id="ProtNLM"/>
    </source>
</evidence>